<dbReference type="EMBL" id="JXTB01000251">
    <property type="protein sequence ID" value="PON49994.1"/>
    <property type="molecule type" value="Genomic_DNA"/>
</dbReference>
<dbReference type="OrthoDB" id="10288165at2759"/>
<sequence>MGRSFDGFTVMEARGYHSQFSDNGRGIDVIKAMQAAYTTGDICDHGTVHDEGECVALQITMSHDNIIRNSIVNLAKSWELVGSFT</sequence>
<evidence type="ECO:0000313" key="1">
    <source>
        <dbReference type="EMBL" id="PON49994.1"/>
    </source>
</evidence>
<accession>A0A2P5BML2</accession>
<evidence type="ECO:0000313" key="2">
    <source>
        <dbReference type="Proteomes" id="UP000237105"/>
    </source>
</evidence>
<protein>
    <submittedName>
        <fullName evidence="1">Uncharacterized protein</fullName>
    </submittedName>
</protein>
<organism evidence="1 2">
    <name type="scientific">Parasponia andersonii</name>
    <name type="common">Sponia andersonii</name>
    <dbReference type="NCBI Taxonomy" id="3476"/>
    <lineage>
        <taxon>Eukaryota</taxon>
        <taxon>Viridiplantae</taxon>
        <taxon>Streptophyta</taxon>
        <taxon>Embryophyta</taxon>
        <taxon>Tracheophyta</taxon>
        <taxon>Spermatophyta</taxon>
        <taxon>Magnoliopsida</taxon>
        <taxon>eudicotyledons</taxon>
        <taxon>Gunneridae</taxon>
        <taxon>Pentapetalae</taxon>
        <taxon>rosids</taxon>
        <taxon>fabids</taxon>
        <taxon>Rosales</taxon>
        <taxon>Cannabaceae</taxon>
        <taxon>Parasponia</taxon>
    </lineage>
</organism>
<gene>
    <name evidence="1" type="ORF">PanWU01x14_226310</name>
</gene>
<comment type="caution">
    <text evidence="1">The sequence shown here is derived from an EMBL/GenBank/DDBJ whole genome shotgun (WGS) entry which is preliminary data.</text>
</comment>
<reference evidence="2" key="1">
    <citation type="submission" date="2016-06" db="EMBL/GenBank/DDBJ databases">
        <title>Parallel loss of symbiosis genes in relatives of nitrogen-fixing non-legume Parasponia.</title>
        <authorList>
            <person name="Van Velzen R."/>
            <person name="Holmer R."/>
            <person name="Bu F."/>
            <person name="Rutten L."/>
            <person name="Van Zeijl A."/>
            <person name="Liu W."/>
            <person name="Santuari L."/>
            <person name="Cao Q."/>
            <person name="Sharma T."/>
            <person name="Shen D."/>
            <person name="Roswanjaya Y."/>
            <person name="Wardhani T."/>
            <person name="Kalhor M.S."/>
            <person name="Jansen J."/>
            <person name="Van den Hoogen J."/>
            <person name="Gungor B."/>
            <person name="Hartog M."/>
            <person name="Hontelez J."/>
            <person name="Verver J."/>
            <person name="Yang W.-C."/>
            <person name="Schijlen E."/>
            <person name="Repin R."/>
            <person name="Schilthuizen M."/>
            <person name="Schranz E."/>
            <person name="Heidstra R."/>
            <person name="Miyata K."/>
            <person name="Fedorova E."/>
            <person name="Kohlen W."/>
            <person name="Bisseling T."/>
            <person name="Smit S."/>
            <person name="Geurts R."/>
        </authorList>
    </citation>
    <scope>NUCLEOTIDE SEQUENCE [LARGE SCALE GENOMIC DNA]</scope>
    <source>
        <strain evidence="2">cv. WU1-14</strain>
    </source>
</reference>
<keyword evidence="2" id="KW-1185">Reference proteome</keyword>
<dbReference type="AlphaFoldDB" id="A0A2P5BML2"/>
<dbReference type="Proteomes" id="UP000237105">
    <property type="component" value="Unassembled WGS sequence"/>
</dbReference>
<name>A0A2P5BML2_PARAD</name>
<proteinExistence type="predicted"/>